<evidence type="ECO:0000313" key="3">
    <source>
        <dbReference type="EMBL" id="SPO27280.1"/>
    </source>
</evidence>
<feature type="region of interest" description="Disordered" evidence="1">
    <location>
        <begin position="72"/>
        <end position="124"/>
    </location>
</feature>
<evidence type="ECO:0000256" key="1">
    <source>
        <dbReference type="SAM" id="MobiDB-lite"/>
    </source>
</evidence>
<feature type="compositionally biased region" description="Polar residues" evidence="1">
    <location>
        <begin position="78"/>
        <end position="95"/>
    </location>
</feature>
<evidence type="ECO:0000256" key="2">
    <source>
        <dbReference type="SAM" id="SignalP"/>
    </source>
</evidence>
<accession>A0A5C3EAS2</accession>
<keyword evidence="2" id="KW-0732">Signal</keyword>
<proteinExistence type="predicted"/>
<sequence>MSLFSCTFLSLGFFLLMASIQVLAMDDPNNPNNPKNVWIPTSHLVPFDQRPTIDLNALPEHNVPIPESLVYQGRETADSSSESHPITPDSSSGTQERGADPNDWPSILYPKTGAPDQTIPGSSSSRIVPAIQDRHDIPLITLQPDSRRFRSVEYPLWSPELQHLYADDGSEPADFLERSPKASATNRRFYLEVKPVRFYPDPKLLTPIQNAILERLRFLDIPIGNPNPLNEHFFHGQWLLPPLEMTRKGPDMPYGVLNSALANVVQKRFRKLDNGPSPSAELYRLNVQVEGKVRHILAATAPPGIHGDMPPIVGGAKGSHLYLFYESRTIPAEHKNALAILGGMYLPSEAREKLRETNFMAIVARPE</sequence>
<evidence type="ECO:0000313" key="4">
    <source>
        <dbReference type="Proteomes" id="UP000324022"/>
    </source>
</evidence>
<dbReference type="Proteomes" id="UP000324022">
    <property type="component" value="Unassembled WGS sequence"/>
</dbReference>
<feature type="chain" id="PRO_5022668973" description="Effector family protein Eff1" evidence="2">
    <location>
        <begin position="25"/>
        <end position="367"/>
    </location>
</feature>
<keyword evidence="4" id="KW-1185">Reference proteome</keyword>
<gene>
    <name evidence="3" type="ORF">UTRI_10397</name>
</gene>
<reference evidence="3 4" key="1">
    <citation type="submission" date="2018-03" db="EMBL/GenBank/DDBJ databases">
        <authorList>
            <person name="Guldener U."/>
        </authorList>
    </citation>
    <scope>NUCLEOTIDE SEQUENCE [LARGE SCALE GENOMIC DNA]</scope>
    <source>
        <strain evidence="3 4">NBRC100155</strain>
    </source>
</reference>
<feature type="signal peptide" evidence="2">
    <location>
        <begin position="1"/>
        <end position="24"/>
    </location>
</feature>
<organism evidence="3 4">
    <name type="scientific">Ustilago trichophora</name>
    <dbReference type="NCBI Taxonomy" id="86804"/>
    <lineage>
        <taxon>Eukaryota</taxon>
        <taxon>Fungi</taxon>
        <taxon>Dikarya</taxon>
        <taxon>Basidiomycota</taxon>
        <taxon>Ustilaginomycotina</taxon>
        <taxon>Ustilaginomycetes</taxon>
        <taxon>Ustilaginales</taxon>
        <taxon>Ustilaginaceae</taxon>
        <taxon>Ustilago</taxon>
    </lineage>
</organism>
<evidence type="ECO:0008006" key="5">
    <source>
        <dbReference type="Google" id="ProtNLM"/>
    </source>
</evidence>
<dbReference type="EMBL" id="OOIN01000017">
    <property type="protein sequence ID" value="SPO27280.1"/>
    <property type="molecule type" value="Genomic_DNA"/>
</dbReference>
<protein>
    <recommendedName>
        <fullName evidence="5">Effector family protein Eff1</fullName>
    </recommendedName>
</protein>
<dbReference type="AlphaFoldDB" id="A0A5C3EAS2"/>
<name>A0A5C3EAS2_9BASI</name>